<gene>
    <name evidence="2" type="ORF">K489DRAFT_298797</name>
</gene>
<dbReference type="AlphaFoldDB" id="A0A6J3M1S6"/>
<reference evidence="2" key="3">
    <citation type="submission" date="2025-08" db="UniProtKB">
        <authorList>
            <consortium name="RefSeq"/>
        </authorList>
    </citation>
    <scope>IDENTIFICATION</scope>
    <source>
        <strain evidence="2">CBS 342.82</strain>
    </source>
</reference>
<dbReference type="PANTHER" id="PTHR36986">
    <property type="entry name" value="UPF0643 PROTEIN PB2B2.08"/>
    <property type="match status" value="1"/>
</dbReference>
<dbReference type="PANTHER" id="PTHR36986:SF1">
    <property type="entry name" value="UPF0643 PROTEIN PB2B2.08"/>
    <property type="match status" value="1"/>
</dbReference>
<proteinExistence type="predicted"/>
<dbReference type="OrthoDB" id="2140489at2759"/>
<evidence type="ECO:0000313" key="2">
    <source>
        <dbReference type="RefSeq" id="XP_033458490.1"/>
    </source>
</evidence>
<dbReference type="GeneID" id="54358159"/>
<feature type="non-terminal residue" evidence="2">
    <location>
        <position position="154"/>
    </location>
</feature>
<reference evidence="2" key="2">
    <citation type="submission" date="2020-04" db="EMBL/GenBank/DDBJ databases">
        <authorList>
            <consortium name="NCBI Genome Project"/>
        </authorList>
    </citation>
    <scope>NUCLEOTIDE SEQUENCE</scope>
    <source>
        <strain evidence="2">CBS 342.82</strain>
    </source>
</reference>
<dbReference type="RefSeq" id="XP_033458490.1">
    <property type="nucleotide sequence ID" value="XM_033600359.1"/>
</dbReference>
<protein>
    <submittedName>
        <fullName evidence="2">Uncharacterized protein</fullName>
    </submittedName>
</protein>
<organism evidence="2">
    <name type="scientific">Dissoconium aciculare CBS 342.82</name>
    <dbReference type="NCBI Taxonomy" id="1314786"/>
    <lineage>
        <taxon>Eukaryota</taxon>
        <taxon>Fungi</taxon>
        <taxon>Dikarya</taxon>
        <taxon>Ascomycota</taxon>
        <taxon>Pezizomycotina</taxon>
        <taxon>Dothideomycetes</taxon>
        <taxon>Dothideomycetidae</taxon>
        <taxon>Mycosphaerellales</taxon>
        <taxon>Dissoconiaceae</taxon>
        <taxon>Dissoconium</taxon>
    </lineage>
</organism>
<evidence type="ECO:0000313" key="1">
    <source>
        <dbReference type="Proteomes" id="UP000504637"/>
    </source>
</evidence>
<dbReference type="Proteomes" id="UP000504637">
    <property type="component" value="Unplaced"/>
</dbReference>
<feature type="non-terminal residue" evidence="2">
    <location>
        <position position="1"/>
    </location>
</feature>
<sequence>LISSPYPDLENQLHLPDLDLPYRLFAFALTALHSTREDYATAPYLESFNWSQVFSLLQALCHRTDHTWRRTEFYVVIFRSKLKAIIDRERLGLLDQKSHEEACASGGLLKYWFGSPNAERRNLATCLWRNHEDAVAGGGGPWHKQARMAAREMY</sequence>
<keyword evidence="1" id="KW-1185">Reference proteome</keyword>
<accession>A0A6J3M1S6</accession>
<name>A0A6J3M1S6_9PEZI</name>
<reference evidence="2" key="1">
    <citation type="submission" date="2020-01" db="EMBL/GenBank/DDBJ databases">
        <authorList>
            <consortium name="DOE Joint Genome Institute"/>
            <person name="Haridas S."/>
            <person name="Albert R."/>
            <person name="Binder M."/>
            <person name="Bloem J."/>
            <person name="Labutti K."/>
            <person name="Salamov A."/>
            <person name="Andreopoulos B."/>
            <person name="Baker S.E."/>
            <person name="Barry K."/>
            <person name="Bills G."/>
            <person name="Bluhm B.H."/>
            <person name="Cannon C."/>
            <person name="Castanera R."/>
            <person name="Culley D.E."/>
            <person name="Daum C."/>
            <person name="Ezra D."/>
            <person name="Gonzalez J.B."/>
            <person name="Henrissat B."/>
            <person name="Kuo A."/>
            <person name="Liang C."/>
            <person name="Lipzen A."/>
            <person name="Lutzoni F."/>
            <person name="Magnuson J."/>
            <person name="Mondo S."/>
            <person name="Nolan M."/>
            <person name="Ohm R."/>
            <person name="Pangilinan J."/>
            <person name="Park H.-J."/>
            <person name="Ramirez L."/>
            <person name="Alfaro M."/>
            <person name="Sun H."/>
            <person name="Tritt A."/>
            <person name="Yoshinaga Y."/>
            <person name="Zwiers L.-H."/>
            <person name="Turgeon B.G."/>
            <person name="Goodwin S.B."/>
            <person name="Spatafora J.W."/>
            <person name="Crous P.W."/>
            <person name="Grigoriev I.V."/>
        </authorList>
    </citation>
    <scope>NUCLEOTIDE SEQUENCE</scope>
    <source>
        <strain evidence="2">CBS 342.82</strain>
    </source>
</reference>